<dbReference type="Gene3D" id="3.10.510.10">
    <property type="entry name" value="NE1680-like"/>
    <property type="match status" value="1"/>
</dbReference>
<dbReference type="InterPro" id="IPR023122">
    <property type="entry name" value="NE1680-like_sf"/>
</dbReference>
<name>A0A7W7P3R9_PSENT</name>
<organism evidence="1 2">
    <name type="scientific">Pseudomonas nitroreducens</name>
    <dbReference type="NCBI Taxonomy" id="46680"/>
    <lineage>
        <taxon>Bacteria</taxon>
        <taxon>Pseudomonadati</taxon>
        <taxon>Pseudomonadota</taxon>
        <taxon>Gammaproteobacteria</taxon>
        <taxon>Pseudomonadales</taxon>
        <taxon>Pseudomonadaceae</taxon>
        <taxon>Pseudomonas</taxon>
    </lineage>
</organism>
<dbReference type="RefSeq" id="WP_184593122.1">
    <property type="nucleotide sequence ID" value="NZ_JACHLI010000019.1"/>
</dbReference>
<evidence type="ECO:0008006" key="3">
    <source>
        <dbReference type="Google" id="ProtNLM"/>
    </source>
</evidence>
<comment type="caution">
    <text evidence="1">The sequence shown here is derived from an EMBL/GenBank/DDBJ whole genome shotgun (WGS) entry which is preliminary data.</text>
</comment>
<dbReference type="InterPro" id="IPR018592">
    <property type="entry name" value="DUF2024"/>
</dbReference>
<dbReference type="EMBL" id="JACHLI010000019">
    <property type="protein sequence ID" value="MBB4865537.1"/>
    <property type="molecule type" value="Genomic_DNA"/>
</dbReference>
<evidence type="ECO:0000313" key="2">
    <source>
        <dbReference type="Proteomes" id="UP000566995"/>
    </source>
</evidence>
<sequence length="84" mass="9411">MQVHVYDTHVRTRDGRYLHFDVLVQPDDASRAEHFATHWLASRGIQAADVQASRCQFCHSEFSSPAVEAALHGQGYAIIELEGC</sequence>
<gene>
    <name evidence="1" type="ORF">HNP46_004431</name>
</gene>
<dbReference type="Proteomes" id="UP000566995">
    <property type="component" value="Unassembled WGS sequence"/>
</dbReference>
<dbReference type="SUPFAM" id="SSF160766">
    <property type="entry name" value="NE1680-like"/>
    <property type="match status" value="1"/>
</dbReference>
<evidence type="ECO:0000313" key="1">
    <source>
        <dbReference type="EMBL" id="MBB4865537.1"/>
    </source>
</evidence>
<accession>A0A7W7P3R9</accession>
<protein>
    <recommendedName>
        <fullName evidence="3">DUF2024 family protein</fullName>
    </recommendedName>
</protein>
<proteinExistence type="predicted"/>
<dbReference type="Pfam" id="PF09630">
    <property type="entry name" value="DUF2024"/>
    <property type="match status" value="1"/>
</dbReference>
<reference evidence="1 2" key="1">
    <citation type="submission" date="2020-08" db="EMBL/GenBank/DDBJ databases">
        <title>Functional genomics of gut bacteria from endangered species of beetles.</title>
        <authorList>
            <person name="Carlos-Shanley C."/>
        </authorList>
    </citation>
    <scope>NUCLEOTIDE SEQUENCE [LARGE SCALE GENOMIC DNA]</scope>
    <source>
        <strain evidence="1 2">S00179</strain>
    </source>
</reference>
<dbReference type="AlphaFoldDB" id="A0A7W7P3R9"/>